<reference evidence="4" key="1">
    <citation type="submission" date="2025-08" db="UniProtKB">
        <authorList>
            <consortium name="RefSeq"/>
        </authorList>
    </citation>
    <scope>IDENTIFICATION</scope>
    <source>
        <strain evidence="4">Airmid</strain>
    </source>
</reference>
<keyword evidence="2" id="KW-0472">Membrane</keyword>
<evidence type="ECO:0000313" key="4">
    <source>
        <dbReference type="RefSeq" id="XP_027203948.1"/>
    </source>
</evidence>
<keyword evidence="2" id="KW-1133">Transmembrane helix</keyword>
<feature type="transmembrane region" description="Helical" evidence="2">
    <location>
        <begin position="313"/>
        <end position="331"/>
    </location>
</feature>
<evidence type="ECO:0000313" key="3">
    <source>
        <dbReference type="Proteomes" id="UP000515146"/>
    </source>
</evidence>
<protein>
    <submittedName>
        <fullName evidence="4">Uncharacterized protein LOC113797720</fullName>
    </submittedName>
</protein>
<feature type="compositionally biased region" description="Low complexity" evidence="1">
    <location>
        <begin position="515"/>
        <end position="524"/>
    </location>
</feature>
<accession>A0A6P6YEP2</accession>
<gene>
    <name evidence="4" type="primary">LOC113797720</name>
</gene>
<dbReference type="InParanoid" id="A0A6P6YEP2"/>
<dbReference type="AlphaFoldDB" id="A0A6P6YEP2"/>
<dbReference type="Proteomes" id="UP000515146">
    <property type="component" value="Unplaced"/>
</dbReference>
<sequence>MAFVNYISSAWIDHHYTNQLPTILITLMIMIHQTMPITINQSHSQSQLQQPLRKQDDDTIYRPSPTIYVEIGFVAVTLFFLLCFIMHEIFKSCNSTGTTPIEPEEQTQYMLCMSENAIYEYLLILRVGCPSQDFDRNNSYIDFEILGQKDEVIGSPVRFDCSRLSDIVCGEMHLILRRLTPMPTIQGIRASHSNRLQSSKTSKSASIFFYEFELRDRTESEEQVVDFRLMLDYIEFRPRIFRGFVPKNLNDDTMVGVYPEIPILELSPLEIAIFATFAIVMCGTFCMLLEYGNLYLINQKQKQGSLYRSLQDLLFAGPVVMLVLMGNIFVYKYNIKRLATRYEYSVNQTSNNYMRYFARSYLIFTVKLIIACDALIIYFGLKTSYVLSLYWISSTVLTSSTVLGIWSCLNKIACMSTIYANYSNKLDSWSCPTKVEIQTHQQQQQPQQQQQQVKNDNNNNSSSSSSSSTNNNNSSVSSTNRSSVNNEQSVKLISKISSQHQKRQQTISKLKMVAKPPSKSNKSQQQRKRSKK</sequence>
<dbReference type="RefSeq" id="XP_027203948.1">
    <property type="nucleotide sequence ID" value="XM_027348147.1"/>
</dbReference>
<evidence type="ECO:0000256" key="1">
    <source>
        <dbReference type="SAM" id="MobiDB-lite"/>
    </source>
</evidence>
<dbReference type="OrthoDB" id="6511536at2759"/>
<name>A0A6P6YEP2_DERPT</name>
<organism evidence="3 4">
    <name type="scientific">Dermatophagoides pteronyssinus</name>
    <name type="common">European house dust mite</name>
    <dbReference type="NCBI Taxonomy" id="6956"/>
    <lineage>
        <taxon>Eukaryota</taxon>
        <taxon>Metazoa</taxon>
        <taxon>Ecdysozoa</taxon>
        <taxon>Arthropoda</taxon>
        <taxon>Chelicerata</taxon>
        <taxon>Arachnida</taxon>
        <taxon>Acari</taxon>
        <taxon>Acariformes</taxon>
        <taxon>Sarcoptiformes</taxon>
        <taxon>Astigmata</taxon>
        <taxon>Psoroptidia</taxon>
        <taxon>Analgoidea</taxon>
        <taxon>Pyroglyphidae</taxon>
        <taxon>Dermatophagoidinae</taxon>
        <taxon>Dermatophagoides</taxon>
    </lineage>
</organism>
<keyword evidence="2" id="KW-0812">Transmembrane</keyword>
<feature type="region of interest" description="Disordered" evidence="1">
    <location>
        <begin position="437"/>
        <end position="532"/>
    </location>
</feature>
<evidence type="ECO:0000256" key="2">
    <source>
        <dbReference type="SAM" id="Phobius"/>
    </source>
</evidence>
<proteinExistence type="predicted"/>
<feature type="transmembrane region" description="Helical" evidence="2">
    <location>
        <begin position="361"/>
        <end position="381"/>
    </location>
</feature>
<feature type="transmembrane region" description="Helical" evidence="2">
    <location>
        <begin position="67"/>
        <end position="86"/>
    </location>
</feature>
<dbReference type="KEGG" id="dpte:113797720"/>
<feature type="transmembrane region" description="Helical" evidence="2">
    <location>
        <begin position="387"/>
        <end position="409"/>
    </location>
</feature>
<feature type="compositionally biased region" description="Polar residues" evidence="1">
    <location>
        <begin position="487"/>
        <end position="508"/>
    </location>
</feature>
<feature type="compositionally biased region" description="Low complexity" evidence="1">
    <location>
        <begin position="438"/>
        <end position="486"/>
    </location>
</feature>
<keyword evidence="3" id="KW-1185">Reference proteome</keyword>
<feature type="transmembrane region" description="Helical" evidence="2">
    <location>
        <begin position="271"/>
        <end position="293"/>
    </location>
</feature>